<dbReference type="Pfam" id="PF23544">
    <property type="entry name" value="AtuA_ferredoxin"/>
    <property type="match status" value="1"/>
</dbReference>
<name>A0AAW5Q9W2_9ACTN</name>
<dbReference type="Pfam" id="PF07287">
    <property type="entry name" value="AtuA"/>
    <property type="match status" value="1"/>
</dbReference>
<dbReference type="PANTHER" id="PTHR47585:SF1">
    <property type="entry name" value="DUF1446 DOMAIN-CONTAINING PROTEIN"/>
    <property type="match status" value="1"/>
</dbReference>
<accession>A0AAW5Q9W2</accession>
<dbReference type="AlphaFoldDB" id="A0AAW5Q9W2"/>
<evidence type="ECO:0000259" key="1">
    <source>
        <dbReference type="Pfam" id="PF07287"/>
    </source>
</evidence>
<evidence type="ECO:0000313" key="3">
    <source>
        <dbReference type="EMBL" id="MCT2117971.1"/>
    </source>
</evidence>
<dbReference type="RefSeq" id="WP_070721223.1">
    <property type="nucleotide sequence ID" value="NZ_JAFFGT010000015.1"/>
</dbReference>
<dbReference type="InterPro" id="IPR010839">
    <property type="entry name" value="AtuA_N"/>
</dbReference>
<feature type="domain" description="Acyclic terpene utilisation N-terminal" evidence="1">
    <location>
        <begin position="3"/>
        <end position="439"/>
    </location>
</feature>
<dbReference type="InterPro" id="IPR056362">
    <property type="entry name" value="AtuA-like_ferredoxin_dom"/>
</dbReference>
<comment type="caution">
    <text evidence="3">The sequence shown here is derived from an EMBL/GenBank/DDBJ whole genome shotgun (WGS) entry which is preliminary data.</text>
</comment>
<protein>
    <submittedName>
        <fullName evidence="3">DUF1446 domain-containing protein</fullName>
    </submittedName>
</protein>
<dbReference type="PANTHER" id="PTHR47585">
    <property type="match status" value="1"/>
</dbReference>
<reference evidence="3" key="1">
    <citation type="submission" date="2022-04" db="EMBL/GenBank/DDBJ databases">
        <title>Human microbiome associated bacterial genomes.</title>
        <authorList>
            <person name="Sandstrom S."/>
            <person name="Salamzade R."/>
            <person name="Kalan L.R."/>
        </authorList>
    </citation>
    <scope>NUCLEOTIDE SEQUENCE</scope>
    <source>
        <strain evidence="3">P3-SID1762</strain>
    </source>
</reference>
<feature type="domain" description="AtuA-like ferredoxin-fold" evidence="2">
    <location>
        <begin position="489"/>
        <end position="587"/>
    </location>
</feature>
<organism evidence="3 4">
    <name type="scientific">Dietzia cinnamea</name>
    <dbReference type="NCBI Taxonomy" id="321318"/>
    <lineage>
        <taxon>Bacteria</taxon>
        <taxon>Bacillati</taxon>
        <taxon>Actinomycetota</taxon>
        <taxon>Actinomycetes</taxon>
        <taxon>Mycobacteriales</taxon>
        <taxon>Dietziaceae</taxon>
        <taxon>Dietzia</taxon>
    </lineage>
</organism>
<evidence type="ECO:0000259" key="2">
    <source>
        <dbReference type="Pfam" id="PF23544"/>
    </source>
</evidence>
<evidence type="ECO:0000313" key="4">
    <source>
        <dbReference type="Proteomes" id="UP001206890"/>
    </source>
</evidence>
<proteinExistence type="predicted"/>
<dbReference type="EMBL" id="JALXTC010000038">
    <property type="protein sequence ID" value="MCT2117971.1"/>
    <property type="molecule type" value="Genomic_DNA"/>
</dbReference>
<sequence>MTVRIANCSGFLGDRRTGPREMLEGGPVDYLTGDWLAELTMSILAKQRSRDPEAGFPTSFVDQISDVLALCRERGVKIIANAGGVNPGGCAAAVAAAAAERGVEVRIAVVDGDDVVDRVEALQADGWAAEHLDTGRPFAETGLTPAVVNVYLGAWGIVEALRAGADVVITGRVSDASPIVAAAAAHHGWTPADLDQIAGGVVAGHLIECSAQVTGGNYSFFDEIERPEHPGFPIAEIEADGSCVITKHAGTGGAVTRESVIAQLLYEINGPDYANPDVLARFDRLEVEQAGPDRVRVSGAFGEVVPASLKAGIVADHGWSAEMSVLITGDRRRAKADYCLRQLWAEFPRGRESFDDVVVNLIGEEVDNPATLDQGTSILRIAVADADHALVNRFPRALVEILLGGFPGMALTSPPNRARQRQLFWPTLLDARLVPERVTFEGRTWLVERTAEAAPAEQTPLPVVGTGAATRGDDDNYASSVEHSELVSVPLGRIAGSRSGDKGGNATVGIWALTDEAYAFLTDWWTHENVAGLLPPEEYSGLRLWAIPSLRALGVTVTGWLGLGTASNVALDTQAKGLGEFLRARHVQVPQAVLDSIDPR</sequence>
<dbReference type="Proteomes" id="UP001206890">
    <property type="component" value="Unassembled WGS sequence"/>
</dbReference>
<gene>
    <name evidence="3" type="ORF">M3D93_09445</name>
</gene>